<dbReference type="Gene3D" id="3.30.70.270">
    <property type="match status" value="1"/>
</dbReference>
<comment type="catalytic activity">
    <reaction evidence="2">
        <text>2 GTP = 3',3'-c-di-GMP + 2 diphosphate</text>
        <dbReference type="Rhea" id="RHEA:24898"/>
        <dbReference type="ChEBI" id="CHEBI:33019"/>
        <dbReference type="ChEBI" id="CHEBI:37565"/>
        <dbReference type="ChEBI" id="CHEBI:58805"/>
        <dbReference type="EC" id="2.7.7.65"/>
    </reaction>
</comment>
<accession>N6W954</accession>
<evidence type="ECO:0000256" key="2">
    <source>
        <dbReference type="ARBA" id="ARBA00034247"/>
    </source>
</evidence>
<dbReference type="PATRIC" id="fig|626887.3.peg.728"/>
<dbReference type="Pfam" id="PF01590">
    <property type="entry name" value="GAF"/>
    <property type="match status" value="1"/>
</dbReference>
<evidence type="ECO:0000313" key="5">
    <source>
        <dbReference type="EMBL" id="ENO16779.1"/>
    </source>
</evidence>
<evidence type="ECO:0000313" key="6">
    <source>
        <dbReference type="Proteomes" id="UP000013165"/>
    </source>
</evidence>
<dbReference type="NCBIfam" id="TIGR00229">
    <property type="entry name" value="sensory_box"/>
    <property type="match status" value="1"/>
</dbReference>
<dbReference type="eggNOG" id="COG2203">
    <property type="taxonomic scope" value="Bacteria"/>
</dbReference>
<dbReference type="PANTHER" id="PTHR45138">
    <property type="entry name" value="REGULATORY COMPONENTS OF SENSORY TRANSDUCTION SYSTEM"/>
    <property type="match status" value="1"/>
</dbReference>
<dbReference type="PANTHER" id="PTHR45138:SF9">
    <property type="entry name" value="DIGUANYLATE CYCLASE DGCM-RELATED"/>
    <property type="match status" value="1"/>
</dbReference>
<dbReference type="GO" id="GO:0052621">
    <property type="term" value="F:diguanylate cyclase activity"/>
    <property type="evidence" value="ECO:0007669"/>
    <property type="project" value="UniProtKB-EC"/>
</dbReference>
<dbReference type="InterPro" id="IPR035965">
    <property type="entry name" value="PAS-like_dom_sf"/>
</dbReference>
<dbReference type="AlphaFoldDB" id="N6W954"/>
<dbReference type="STRING" id="626887.J057_03705"/>
<dbReference type="Pfam" id="PF00990">
    <property type="entry name" value="GGDEF"/>
    <property type="match status" value="1"/>
</dbReference>
<dbReference type="Gene3D" id="3.30.450.40">
    <property type="match status" value="1"/>
</dbReference>
<dbReference type="InterPro" id="IPR000160">
    <property type="entry name" value="GGDEF_dom"/>
</dbReference>
<dbReference type="SUPFAM" id="SSF55073">
    <property type="entry name" value="Nucleotide cyclase"/>
    <property type="match status" value="1"/>
</dbReference>
<dbReference type="eggNOG" id="COG3706">
    <property type="taxonomic scope" value="Bacteria"/>
</dbReference>
<dbReference type="SUPFAM" id="SSF55781">
    <property type="entry name" value="GAF domain-like"/>
    <property type="match status" value="1"/>
</dbReference>
<reference evidence="5 6" key="1">
    <citation type="journal article" date="2013" name="Genome Announc.">
        <title>Genome Sequence of the Polycyclic Aromatic Hydrocarbon-Degrading Bacterium Strain Marinobacter nanhaiticus D15-8WT.</title>
        <authorList>
            <person name="Cui Z."/>
            <person name="Gao W."/>
            <person name="Li Q."/>
            <person name="Xu G."/>
            <person name="Zheng L."/>
        </authorList>
    </citation>
    <scope>NUCLEOTIDE SEQUENCE [LARGE SCALE GENOMIC DNA]</scope>
    <source>
        <strain evidence="5 6">D15-8W</strain>
    </source>
</reference>
<dbReference type="OrthoDB" id="5800589at2"/>
<organism evidence="5 6">
    <name type="scientific">Marinobacter nanhaiticus D15-8W</name>
    <dbReference type="NCBI Taxonomy" id="626887"/>
    <lineage>
        <taxon>Bacteria</taxon>
        <taxon>Pseudomonadati</taxon>
        <taxon>Pseudomonadota</taxon>
        <taxon>Gammaproteobacteria</taxon>
        <taxon>Pseudomonadales</taxon>
        <taxon>Marinobacteraceae</taxon>
        <taxon>Marinobacter</taxon>
    </lineage>
</organism>
<sequence length="452" mass="49872">MPREESVVSATVNDVLPYVFEHMDVAVVVADAEYRIAMVNNAACEMFGYAREELLGQKARILCADARGSSLYRRASDSARTNPPGNVTVTRYRRKSGERFDGETRGGALDGGSGQVVALIRDVSERIALERVLNRLYALMLCRNLSFEERVDAILRMGCDYFGLPVGIFSRIVGAVYEVRQVVHPEEAIARGTKLDFSDTYCSHVYKEGDVGAFHHVGQSELKTHPCYRNLKLEAYLGATIFVDGRRYGTLNFSSSQPANPFSAQDRELIRLFADWIGYELAHFNDLESVARTDPLTGLFNRRYAESRLEAELQRIRQFNLPLAVALVAVDNVKAMNTDFGHKAGDNALKLFAHKARLLGRLTDVIGRWGGGTFLIILPVTDEEGALKMLGRLAKGVGSTGSGVEEGPVELTLSIGLGLAQPVDDKYSLVQRVEEALYRAKASGGDCIRMGY</sequence>
<protein>
    <recommendedName>
        <fullName evidence="1">diguanylate cyclase</fullName>
        <ecNumber evidence="1">2.7.7.65</ecNumber>
    </recommendedName>
</protein>
<dbReference type="NCBIfam" id="TIGR00254">
    <property type="entry name" value="GGDEF"/>
    <property type="match status" value="1"/>
</dbReference>
<proteinExistence type="predicted"/>
<dbReference type="RefSeq" id="WP_004583289.1">
    <property type="nucleotide sequence ID" value="NZ_AP028878.1"/>
</dbReference>
<dbReference type="InterPro" id="IPR050469">
    <property type="entry name" value="Diguanylate_Cyclase"/>
</dbReference>
<feature type="domain" description="GGDEF" evidence="4">
    <location>
        <begin position="321"/>
        <end position="452"/>
    </location>
</feature>
<gene>
    <name evidence="5" type="ORF">J057_03705</name>
</gene>
<comment type="caution">
    <text evidence="5">The sequence shown here is derived from an EMBL/GenBank/DDBJ whole genome shotgun (WGS) entry which is preliminary data.</text>
</comment>
<dbReference type="PROSITE" id="PS50112">
    <property type="entry name" value="PAS"/>
    <property type="match status" value="1"/>
</dbReference>
<dbReference type="InterPro" id="IPR003018">
    <property type="entry name" value="GAF"/>
</dbReference>
<dbReference type="CDD" id="cd00130">
    <property type="entry name" value="PAS"/>
    <property type="match status" value="1"/>
</dbReference>
<dbReference type="HOGENOM" id="CLU_000445_11_24_6"/>
<dbReference type="InterPro" id="IPR029016">
    <property type="entry name" value="GAF-like_dom_sf"/>
</dbReference>
<evidence type="ECO:0000259" key="3">
    <source>
        <dbReference type="PROSITE" id="PS50112"/>
    </source>
</evidence>
<dbReference type="SMART" id="SM00091">
    <property type="entry name" value="PAS"/>
    <property type="match status" value="1"/>
</dbReference>
<dbReference type="SUPFAM" id="SSF55785">
    <property type="entry name" value="PYP-like sensor domain (PAS domain)"/>
    <property type="match status" value="1"/>
</dbReference>
<dbReference type="InterPro" id="IPR000014">
    <property type="entry name" value="PAS"/>
</dbReference>
<dbReference type="Proteomes" id="UP000013165">
    <property type="component" value="Unassembled WGS sequence"/>
</dbReference>
<dbReference type="PROSITE" id="PS50887">
    <property type="entry name" value="GGDEF"/>
    <property type="match status" value="1"/>
</dbReference>
<name>N6W954_9GAMM</name>
<dbReference type="InterPro" id="IPR043128">
    <property type="entry name" value="Rev_trsase/Diguanyl_cyclase"/>
</dbReference>
<feature type="domain" description="PAS" evidence="3">
    <location>
        <begin position="12"/>
        <end position="57"/>
    </location>
</feature>
<dbReference type="CDD" id="cd01949">
    <property type="entry name" value="GGDEF"/>
    <property type="match status" value="1"/>
</dbReference>
<dbReference type="InterPro" id="IPR029787">
    <property type="entry name" value="Nucleotide_cyclase"/>
</dbReference>
<dbReference type="EC" id="2.7.7.65" evidence="1"/>
<dbReference type="Gene3D" id="3.30.450.20">
    <property type="entry name" value="PAS domain"/>
    <property type="match status" value="1"/>
</dbReference>
<dbReference type="EMBL" id="APLQ01000010">
    <property type="protein sequence ID" value="ENO16779.1"/>
    <property type="molecule type" value="Genomic_DNA"/>
</dbReference>
<keyword evidence="6" id="KW-1185">Reference proteome</keyword>
<dbReference type="SMART" id="SM00267">
    <property type="entry name" value="GGDEF"/>
    <property type="match status" value="1"/>
</dbReference>
<dbReference type="Pfam" id="PF13426">
    <property type="entry name" value="PAS_9"/>
    <property type="match status" value="1"/>
</dbReference>
<evidence type="ECO:0000259" key="4">
    <source>
        <dbReference type="PROSITE" id="PS50887"/>
    </source>
</evidence>
<evidence type="ECO:0000256" key="1">
    <source>
        <dbReference type="ARBA" id="ARBA00012528"/>
    </source>
</evidence>